<dbReference type="GeneID" id="81461488"/>
<reference evidence="1" key="2">
    <citation type="journal article" date="2023" name="IMA Fungus">
        <title>Comparative genomic study of the Penicillium genus elucidates a diverse pangenome and 15 lateral gene transfer events.</title>
        <authorList>
            <person name="Petersen C."/>
            <person name="Sorensen T."/>
            <person name="Nielsen M.R."/>
            <person name="Sondergaard T.E."/>
            <person name="Sorensen J.L."/>
            <person name="Fitzpatrick D.A."/>
            <person name="Frisvad J.C."/>
            <person name="Nielsen K.L."/>
        </authorList>
    </citation>
    <scope>NUCLEOTIDE SEQUENCE</scope>
    <source>
        <strain evidence="1">IBT 3081</strain>
    </source>
</reference>
<dbReference type="EMBL" id="JAPZBT010000002">
    <property type="protein sequence ID" value="KAJ5372569.1"/>
    <property type="molecule type" value="Genomic_DNA"/>
</dbReference>
<name>A0A9W9S7T9_9EURO</name>
<proteinExistence type="predicted"/>
<reference evidence="1" key="1">
    <citation type="submission" date="2022-12" db="EMBL/GenBank/DDBJ databases">
        <authorList>
            <person name="Petersen C."/>
        </authorList>
    </citation>
    <scope>NUCLEOTIDE SEQUENCE</scope>
    <source>
        <strain evidence="1">IBT 3081</strain>
    </source>
</reference>
<comment type="caution">
    <text evidence="1">The sequence shown here is derived from an EMBL/GenBank/DDBJ whole genome shotgun (WGS) entry which is preliminary data.</text>
</comment>
<accession>A0A9W9S7T9</accession>
<organism evidence="1 2">
    <name type="scientific">Penicillium concentricum</name>
    <dbReference type="NCBI Taxonomy" id="293559"/>
    <lineage>
        <taxon>Eukaryota</taxon>
        <taxon>Fungi</taxon>
        <taxon>Dikarya</taxon>
        <taxon>Ascomycota</taxon>
        <taxon>Pezizomycotina</taxon>
        <taxon>Eurotiomycetes</taxon>
        <taxon>Eurotiomycetidae</taxon>
        <taxon>Eurotiales</taxon>
        <taxon>Aspergillaceae</taxon>
        <taxon>Penicillium</taxon>
    </lineage>
</organism>
<keyword evidence="2" id="KW-1185">Reference proteome</keyword>
<evidence type="ECO:0000313" key="1">
    <source>
        <dbReference type="EMBL" id="KAJ5372569.1"/>
    </source>
</evidence>
<protein>
    <submittedName>
        <fullName evidence="1">Uncharacterized protein</fullName>
    </submittedName>
</protein>
<evidence type="ECO:0000313" key="2">
    <source>
        <dbReference type="Proteomes" id="UP001147752"/>
    </source>
</evidence>
<dbReference type="RefSeq" id="XP_056578555.1">
    <property type="nucleotide sequence ID" value="XM_056722305.1"/>
</dbReference>
<gene>
    <name evidence="1" type="ORF">N7517_004575</name>
</gene>
<sequence length="91" mass="10461">MSESIGKQARTEVLEQSSVVRSHEFTVPRDPGSVEEDQFRIHPQNEAKFHIECEDFTDKTSCKVYVVPAAFFKNTSWISTVEPKPLLREHP</sequence>
<dbReference type="AlphaFoldDB" id="A0A9W9S7T9"/>
<dbReference type="Proteomes" id="UP001147752">
    <property type="component" value="Unassembled WGS sequence"/>
</dbReference>